<accession>A0A1I5BYK5</accession>
<dbReference type="Pfam" id="PF00005">
    <property type="entry name" value="ABC_tran"/>
    <property type="match status" value="2"/>
</dbReference>
<dbReference type="PROSITE" id="PS50893">
    <property type="entry name" value="ABC_TRANSPORTER_2"/>
    <property type="match status" value="2"/>
</dbReference>
<keyword evidence="6" id="KW-1185">Reference proteome</keyword>
<organism evidence="5 6">
    <name type="scientific">Cohaesibacter marisflavi</name>
    <dbReference type="NCBI Taxonomy" id="655353"/>
    <lineage>
        <taxon>Bacteria</taxon>
        <taxon>Pseudomonadati</taxon>
        <taxon>Pseudomonadota</taxon>
        <taxon>Alphaproteobacteria</taxon>
        <taxon>Hyphomicrobiales</taxon>
        <taxon>Cohaesibacteraceae</taxon>
    </lineage>
</organism>
<dbReference type="InterPro" id="IPR027417">
    <property type="entry name" value="P-loop_NTPase"/>
</dbReference>
<dbReference type="EMBL" id="FOVR01000002">
    <property type="protein sequence ID" value="SFN79760.1"/>
    <property type="molecule type" value="Genomic_DNA"/>
</dbReference>
<dbReference type="SMART" id="SM00382">
    <property type="entry name" value="AAA"/>
    <property type="match status" value="1"/>
</dbReference>
<evidence type="ECO:0000313" key="5">
    <source>
        <dbReference type="EMBL" id="SFN79760.1"/>
    </source>
</evidence>
<dbReference type="AlphaFoldDB" id="A0A1I5BYK5"/>
<dbReference type="InterPro" id="IPR003593">
    <property type="entry name" value="AAA+_ATPase"/>
</dbReference>
<evidence type="ECO:0000256" key="1">
    <source>
        <dbReference type="ARBA" id="ARBA00005417"/>
    </source>
</evidence>
<dbReference type="PANTHER" id="PTHR43790">
    <property type="entry name" value="CARBOHYDRATE TRANSPORT ATP-BINDING PROTEIN MG119-RELATED"/>
    <property type="match status" value="1"/>
</dbReference>
<dbReference type="CDD" id="cd03216">
    <property type="entry name" value="ABC_Carb_Monos_I"/>
    <property type="match status" value="1"/>
</dbReference>
<dbReference type="CDD" id="cd03215">
    <property type="entry name" value="ABC_Carb_Monos_II"/>
    <property type="match status" value="1"/>
</dbReference>
<feature type="domain" description="ABC transporter" evidence="4">
    <location>
        <begin position="254"/>
        <end position="497"/>
    </location>
</feature>
<protein>
    <submittedName>
        <fullName evidence="5">Nucleoside ABC transporter ATP-binding protein</fullName>
    </submittedName>
</protein>
<keyword evidence="3 5" id="KW-0067">ATP-binding</keyword>
<keyword evidence="2" id="KW-0547">Nucleotide-binding</keyword>
<dbReference type="GO" id="GO:0005524">
    <property type="term" value="F:ATP binding"/>
    <property type="evidence" value="ECO:0007669"/>
    <property type="project" value="UniProtKB-KW"/>
</dbReference>
<evidence type="ECO:0000259" key="4">
    <source>
        <dbReference type="PROSITE" id="PS50893"/>
    </source>
</evidence>
<evidence type="ECO:0000256" key="2">
    <source>
        <dbReference type="ARBA" id="ARBA00022741"/>
    </source>
</evidence>
<dbReference type="InterPro" id="IPR017871">
    <property type="entry name" value="ABC_transporter-like_CS"/>
</dbReference>
<dbReference type="InterPro" id="IPR003439">
    <property type="entry name" value="ABC_transporter-like_ATP-bd"/>
</dbReference>
<feature type="domain" description="ABC transporter" evidence="4">
    <location>
        <begin position="6"/>
        <end position="238"/>
    </location>
</feature>
<dbReference type="SUPFAM" id="SSF52540">
    <property type="entry name" value="P-loop containing nucleoside triphosphate hydrolases"/>
    <property type="match status" value="2"/>
</dbReference>
<evidence type="ECO:0000256" key="3">
    <source>
        <dbReference type="ARBA" id="ARBA00022840"/>
    </source>
</evidence>
<dbReference type="GO" id="GO:0016887">
    <property type="term" value="F:ATP hydrolysis activity"/>
    <property type="evidence" value="ECO:0007669"/>
    <property type="project" value="InterPro"/>
</dbReference>
<gene>
    <name evidence="5" type="ORF">SAMN04488056_10246</name>
</gene>
<proteinExistence type="inferred from homology"/>
<dbReference type="PROSITE" id="PS00211">
    <property type="entry name" value="ABC_TRANSPORTER_1"/>
    <property type="match status" value="1"/>
</dbReference>
<dbReference type="Proteomes" id="UP000199236">
    <property type="component" value="Unassembled WGS sequence"/>
</dbReference>
<reference evidence="5 6" key="1">
    <citation type="submission" date="2016-10" db="EMBL/GenBank/DDBJ databases">
        <authorList>
            <person name="de Groot N.N."/>
        </authorList>
    </citation>
    <scope>NUCLEOTIDE SEQUENCE [LARGE SCALE GENOMIC DNA]</scope>
    <source>
        <strain evidence="5 6">CGMCC 1.9157</strain>
    </source>
</reference>
<evidence type="ECO:0000313" key="6">
    <source>
        <dbReference type="Proteomes" id="UP000199236"/>
    </source>
</evidence>
<name>A0A1I5BYK5_9HYPH</name>
<dbReference type="OrthoDB" id="9805029at2"/>
<dbReference type="STRING" id="655353.SAMN04488056_10246"/>
<sequence length="502" mass="53975">MTSPTLEVTALCKSFGSVRANHDVTFSVDAGELLCLFGENGAGKSTLSACLTGLYRPDSGEIALEGTPLRLSSAADAIRHGIGLVHQHFVLVPDFTVLENIVVGSETGLFVDFASAEARLRQICESYGIDIDPNARVEDLSVGEQQWAELLKALYFDAKLLILDEPTATLDVEGSKKLFRIIDKLKADGVAIILITHFLEEVMQADRVAVLRQGAVVGIKKTAETSPEELTRMMVGRDLKRQTRQSTPMGTARLALESVTVEGLGERPDLDDISFCVHEGEIFGIAGVAGNGQRPLMEVIAGVRKPKSGIISLDDTVISSKGVHAIKSMGLGHIPEDRFAEGLVRDFSIEENLILGEHRGTFAKGGLLDFRKMAQNAKRLIAEFSIAAPSGETLVGNLSGGNAQRVILAREMQLASKVLLANQPTRGLDVGVIDYIHQCLFNKKAEGVAVVIASSELEDLIALCDRIGVLFQGRLMGIVDARKTNLEEIGLLMAGHALETAV</sequence>
<dbReference type="RefSeq" id="WP_090069086.1">
    <property type="nucleotide sequence ID" value="NZ_FOVR01000002.1"/>
</dbReference>
<dbReference type="Gene3D" id="3.40.50.300">
    <property type="entry name" value="P-loop containing nucleotide triphosphate hydrolases"/>
    <property type="match status" value="2"/>
</dbReference>
<dbReference type="PANTHER" id="PTHR43790:SF4">
    <property type="entry name" value="GUANOSINE IMPORT ATP-BINDING PROTEIN NUPO"/>
    <property type="match status" value="1"/>
</dbReference>
<comment type="similarity">
    <text evidence="1">Belongs to the ABC transporter superfamily.</text>
</comment>
<dbReference type="InterPro" id="IPR050107">
    <property type="entry name" value="ABC_carbohydrate_import_ATPase"/>
</dbReference>